<dbReference type="SMART" id="SM00312">
    <property type="entry name" value="PX"/>
    <property type="match status" value="1"/>
</dbReference>
<sequence length="317" mass="36255">MSQDSEQLYDEPDQWPHGTLSFTKLPEEWSRTSEHIQTWKKVPVKQMNGTMNGSESANRDLIFGYGTVKFEIVSVRIVEETGQKKHVAYTINIRKDGETPDPHPAVIERRYSDFLDLFLGLRKEFPSLMSNVSFPRKVLIGNFGSVVIESRQKGFETLLKHATRNEKLNQSSTLAAFLQNAEQQEAQTWMIQQRYDLAVPLLENAFRLLNKLYTDRHPHVIIALCRLVACCAADTKESRPGGRAEKFAELALRRFEAVSDADLLKYYIPLLQLSAHLWWTLGKDKQPLTNRLDDLKLRGIQVDGLPTLLEAMLEVKG</sequence>
<dbReference type="Pfam" id="PF00787">
    <property type="entry name" value="PX"/>
    <property type="match status" value="1"/>
</dbReference>
<dbReference type="GO" id="GO:1901981">
    <property type="term" value="F:phosphatidylinositol phosphate binding"/>
    <property type="evidence" value="ECO:0007669"/>
    <property type="project" value="TreeGrafter"/>
</dbReference>
<dbReference type="InterPro" id="IPR036871">
    <property type="entry name" value="PX_dom_sf"/>
</dbReference>
<dbReference type="PANTHER" id="PTHR20939">
    <property type="entry name" value="SORTING NEXIN 20, 21"/>
    <property type="match status" value="1"/>
</dbReference>
<dbReference type="GO" id="GO:0015031">
    <property type="term" value="P:protein transport"/>
    <property type="evidence" value="ECO:0007669"/>
    <property type="project" value="UniProtKB-KW"/>
</dbReference>
<dbReference type="SUPFAM" id="SSF64268">
    <property type="entry name" value="PX domain"/>
    <property type="match status" value="1"/>
</dbReference>
<dbReference type="EMBL" id="JAHWGI010000406">
    <property type="protein sequence ID" value="KAK3915139.1"/>
    <property type="molecule type" value="Genomic_DNA"/>
</dbReference>
<evidence type="ECO:0000256" key="2">
    <source>
        <dbReference type="ARBA" id="ARBA00022448"/>
    </source>
</evidence>
<keyword evidence="4" id="KW-0653">Protein transport</keyword>
<evidence type="ECO:0000256" key="1">
    <source>
        <dbReference type="ARBA" id="ARBA00004469"/>
    </source>
</evidence>
<keyword evidence="9" id="KW-1185">Reference proteome</keyword>
<evidence type="ECO:0000256" key="3">
    <source>
        <dbReference type="ARBA" id="ARBA00022753"/>
    </source>
</evidence>
<name>A0AAE1LDW6_9NEOP</name>
<dbReference type="AlphaFoldDB" id="A0AAE1LDW6"/>
<organism evidence="8 9">
    <name type="scientific">Frankliniella fusca</name>
    <dbReference type="NCBI Taxonomy" id="407009"/>
    <lineage>
        <taxon>Eukaryota</taxon>
        <taxon>Metazoa</taxon>
        <taxon>Ecdysozoa</taxon>
        <taxon>Arthropoda</taxon>
        <taxon>Hexapoda</taxon>
        <taxon>Insecta</taxon>
        <taxon>Pterygota</taxon>
        <taxon>Neoptera</taxon>
        <taxon>Paraneoptera</taxon>
        <taxon>Thysanoptera</taxon>
        <taxon>Terebrantia</taxon>
        <taxon>Thripoidea</taxon>
        <taxon>Thripidae</taxon>
        <taxon>Frankliniella</taxon>
    </lineage>
</organism>
<evidence type="ECO:0000256" key="5">
    <source>
        <dbReference type="ARBA" id="ARBA00023121"/>
    </source>
</evidence>
<reference evidence="8" key="2">
    <citation type="journal article" date="2023" name="BMC Genomics">
        <title>Pest status, molecular evolution, and epigenetic factors derived from the genome assembly of Frankliniella fusca, a thysanopteran phytovirus vector.</title>
        <authorList>
            <person name="Catto M.A."/>
            <person name="Labadie P.E."/>
            <person name="Jacobson A.L."/>
            <person name="Kennedy G.G."/>
            <person name="Srinivasan R."/>
            <person name="Hunt B.G."/>
        </authorList>
    </citation>
    <scope>NUCLEOTIDE SEQUENCE</scope>
    <source>
        <strain evidence="8">PL_HMW_Pooled</strain>
    </source>
</reference>
<keyword evidence="2" id="KW-0813">Transport</keyword>
<reference evidence="8" key="1">
    <citation type="submission" date="2021-07" db="EMBL/GenBank/DDBJ databases">
        <authorList>
            <person name="Catto M.A."/>
            <person name="Jacobson A."/>
            <person name="Kennedy G."/>
            <person name="Labadie P."/>
            <person name="Hunt B.G."/>
            <person name="Srinivasan R."/>
        </authorList>
    </citation>
    <scope>NUCLEOTIDE SEQUENCE</scope>
    <source>
        <strain evidence="8">PL_HMW_Pooled</strain>
        <tissue evidence="8">Head</tissue>
    </source>
</reference>
<evidence type="ECO:0000256" key="6">
    <source>
        <dbReference type="ARBA" id="ARBA00023136"/>
    </source>
</evidence>
<comment type="subcellular location">
    <subcellularLocation>
        <location evidence="1">Early endosome membrane</location>
        <topology evidence="1">Peripheral membrane protein</topology>
        <orientation evidence="1">Cytoplasmic side</orientation>
    </subcellularLocation>
</comment>
<dbReference type="PROSITE" id="PS50195">
    <property type="entry name" value="PX"/>
    <property type="match status" value="1"/>
</dbReference>
<dbReference type="GO" id="GO:0031901">
    <property type="term" value="C:early endosome membrane"/>
    <property type="evidence" value="ECO:0007669"/>
    <property type="project" value="UniProtKB-SubCell"/>
</dbReference>
<keyword evidence="5" id="KW-0446">Lipid-binding</keyword>
<keyword evidence="6" id="KW-0472">Membrane</keyword>
<dbReference type="InterPro" id="IPR001683">
    <property type="entry name" value="PX_dom"/>
</dbReference>
<evidence type="ECO:0000313" key="9">
    <source>
        <dbReference type="Proteomes" id="UP001219518"/>
    </source>
</evidence>
<keyword evidence="3" id="KW-0967">Endosome</keyword>
<proteinExistence type="predicted"/>
<protein>
    <submittedName>
        <fullName evidence="8">Sorting nexin-21</fullName>
    </submittedName>
</protein>
<dbReference type="PANTHER" id="PTHR20939:SF11">
    <property type="entry name" value="LD12265P"/>
    <property type="match status" value="1"/>
</dbReference>
<dbReference type="Gene3D" id="3.30.1520.10">
    <property type="entry name" value="Phox-like domain"/>
    <property type="match status" value="1"/>
</dbReference>
<dbReference type="Proteomes" id="UP001219518">
    <property type="component" value="Unassembled WGS sequence"/>
</dbReference>
<evidence type="ECO:0000256" key="4">
    <source>
        <dbReference type="ARBA" id="ARBA00022927"/>
    </source>
</evidence>
<dbReference type="InterPro" id="IPR039937">
    <property type="entry name" value="SNX20/SNX21"/>
</dbReference>
<accession>A0AAE1LDW6</accession>
<feature type="domain" description="PX" evidence="7">
    <location>
        <begin position="67"/>
        <end position="185"/>
    </location>
</feature>
<gene>
    <name evidence="8" type="ORF">KUF71_024416</name>
</gene>
<evidence type="ECO:0000259" key="7">
    <source>
        <dbReference type="PROSITE" id="PS50195"/>
    </source>
</evidence>
<comment type="caution">
    <text evidence="8">The sequence shown here is derived from an EMBL/GenBank/DDBJ whole genome shotgun (WGS) entry which is preliminary data.</text>
</comment>
<evidence type="ECO:0000313" key="8">
    <source>
        <dbReference type="EMBL" id="KAK3915139.1"/>
    </source>
</evidence>